<accession>A0A1L7I1N5</accession>
<dbReference type="STRING" id="1229726.GRFL_0258"/>
<dbReference type="PROSITE" id="PS51257">
    <property type="entry name" value="PROKAR_LIPOPROTEIN"/>
    <property type="match status" value="1"/>
</dbReference>
<sequence>MKMFMQQKFLTLLLVALLVGTLVSCDEDDDDVTAMMPTGTVSVENQDFTGEMLTIADVTMSDDGWVVIHRDNGGSPMVPDIISVPKMVSAGNTSDVMVELKDGVELQDGETLWVMLHNDSGDMGTYEFDGSNGLDLPIEDDMGNIVTKSFTVNVMSEPTGSLSVEDQAVADNKVSISSITLDQPGFVVVHADNGEDGPVVPAIISEPLFLEAGTHEDVEVTFTEDAGVMTGDTLWAMLHTDTGEAMVYEFDGENGLDMPILTEEDTPVMMSFDITE</sequence>
<feature type="domain" description="DUF7282" evidence="1">
    <location>
        <begin position="161"/>
        <end position="274"/>
    </location>
</feature>
<protein>
    <recommendedName>
        <fullName evidence="1">DUF7282 domain-containing protein</fullName>
    </recommendedName>
</protein>
<evidence type="ECO:0000313" key="2">
    <source>
        <dbReference type="EMBL" id="APU66982.1"/>
    </source>
</evidence>
<evidence type="ECO:0000259" key="1">
    <source>
        <dbReference type="Pfam" id="PF23951"/>
    </source>
</evidence>
<proteinExistence type="predicted"/>
<dbReference type="EMBL" id="CP016359">
    <property type="protein sequence ID" value="APU66982.1"/>
    <property type="molecule type" value="Genomic_DNA"/>
</dbReference>
<dbReference type="KEGG" id="gfl:GRFL_0258"/>
<dbReference type="Pfam" id="PF23951">
    <property type="entry name" value="DUF7282"/>
    <property type="match status" value="2"/>
</dbReference>
<dbReference type="InterPro" id="IPR055706">
    <property type="entry name" value="Slg1/2_DUF7282"/>
</dbReference>
<gene>
    <name evidence="2" type="ORF">GRFL_0258</name>
</gene>
<dbReference type="AlphaFoldDB" id="A0A1L7I1N5"/>
<reference evidence="2 3" key="1">
    <citation type="submission" date="2016-07" db="EMBL/GenBank/DDBJ databases">
        <title>Multi-omics approach to identify versatile polysaccharide utilization systems of a marine flavobacterium Gramella flava.</title>
        <authorList>
            <person name="Tang K."/>
        </authorList>
    </citation>
    <scope>NUCLEOTIDE SEQUENCE [LARGE SCALE GENOMIC DNA]</scope>
    <source>
        <strain evidence="2 3">JLT2011</strain>
    </source>
</reference>
<dbReference type="Proteomes" id="UP000186230">
    <property type="component" value="Chromosome"/>
</dbReference>
<keyword evidence="3" id="KW-1185">Reference proteome</keyword>
<organism evidence="2 3">
    <name type="scientific">Christiangramia flava JLT2011</name>
    <dbReference type="NCBI Taxonomy" id="1229726"/>
    <lineage>
        <taxon>Bacteria</taxon>
        <taxon>Pseudomonadati</taxon>
        <taxon>Bacteroidota</taxon>
        <taxon>Flavobacteriia</taxon>
        <taxon>Flavobacteriales</taxon>
        <taxon>Flavobacteriaceae</taxon>
        <taxon>Christiangramia</taxon>
    </lineage>
</organism>
<evidence type="ECO:0000313" key="3">
    <source>
        <dbReference type="Proteomes" id="UP000186230"/>
    </source>
</evidence>
<feature type="domain" description="DUF7282" evidence="1">
    <location>
        <begin position="40"/>
        <end position="152"/>
    </location>
</feature>
<name>A0A1L7I1N5_9FLAO</name>